<evidence type="ECO:0000313" key="8">
    <source>
        <dbReference type="Proteomes" id="UP001208570"/>
    </source>
</evidence>
<feature type="transmembrane region" description="Helical" evidence="6">
    <location>
        <begin position="24"/>
        <end position="44"/>
    </location>
</feature>
<name>A0AAD9MN78_9ANNE</name>
<protein>
    <submittedName>
        <fullName evidence="7">Uncharacterized protein</fullName>
    </submittedName>
</protein>
<dbReference type="Pfam" id="PF00860">
    <property type="entry name" value="Xan_ur_permease"/>
    <property type="match status" value="1"/>
</dbReference>
<proteinExistence type="inferred from homology"/>
<feature type="transmembrane region" description="Helical" evidence="6">
    <location>
        <begin position="104"/>
        <end position="124"/>
    </location>
</feature>
<sequence length="248" mass="27718">MVIAVLQIVVGASGVINIMLRYIGPITIAPIISVIGLSLFKLVGDMCSSQWMISMMMVLLVTITSQIKWRIGIPLRQPLKERDVENDLTEHTPTADVKIWRVPILSVLSFILSMLVVWLLCYILTITEVFGHSPDQFGYYARTDLRINSFKTTKWFRIPYPFQFGMPTVSPSGVIGMSTAVMASIMESIGDYYACADISGAPPPPNHAINRAQEKTAEQLSVFAWWGRPHLVPVVDRGGDMFQIHLFS</sequence>
<reference evidence="7" key="1">
    <citation type="journal article" date="2023" name="Mol. Biol. Evol.">
        <title>Third-Generation Sequencing Reveals the Adaptive Role of the Epigenome in Three Deep-Sea Polychaetes.</title>
        <authorList>
            <person name="Perez M."/>
            <person name="Aroh O."/>
            <person name="Sun Y."/>
            <person name="Lan Y."/>
            <person name="Juniper S.K."/>
            <person name="Young C.R."/>
            <person name="Angers B."/>
            <person name="Qian P.Y."/>
        </authorList>
    </citation>
    <scope>NUCLEOTIDE SEQUENCE</scope>
    <source>
        <strain evidence="7">P08H-3</strain>
    </source>
</reference>
<dbReference type="Proteomes" id="UP001208570">
    <property type="component" value="Unassembled WGS sequence"/>
</dbReference>
<dbReference type="AlphaFoldDB" id="A0AAD9MN78"/>
<gene>
    <name evidence="7" type="ORF">LSH36_1685g00033</name>
</gene>
<evidence type="ECO:0000256" key="2">
    <source>
        <dbReference type="ARBA" id="ARBA00008821"/>
    </source>
</evidence>
<dbReference type="PANTHER" id="PTHR11119">
    <property type="entry name" value="XANTHINE-URACIL / VITAMIN C PERMEASE FAMILY MEMBER"/>
    <property type="match status" value="1"/>
</dbReference>
<comment type="subcellular location">
    <subcellularLocation>
        <location evidence="1">Membrane</location>
        <topology evidence="1">Multi-pass membrane protein</topology>
    </subcellularLocation>
</comment>
<organism evidence="7 8">
    <name type="scientific">Paralvinella palmiformis</name>
    <dbReference type="NCBI Taxonomy" id="53620"/>
    <lineage>
        <taxon>Eukaryota</taxon>
        <taxon>Metazoa</taxon>
        <taxon>Spiralia</taxon>
        <taxon>Lophotrochozoa</taxon>
        <taxon>Annelida</taxon>
        <taxon>Polychaeta</taxon>
        <taxon>Sedentaria</taxon>
        <taxon>Canalipalpata</taxon>
        <taxon>Terebellida</taxon>
        <taxon>Terebelliformia</taxon>
        <taxon>Alvinellidae</taxon>
        <taxon>Paralvinella</taxon>
    </lineage>
</organism>
<keyword evidence="4 6" id="KW-1133">Transmembrane helix</keyword>
<dbReference type="EMBL" id="JAODUP010001684">
    <property type="protein sequence ID" value="KAK2139630.1"/>
    <property type="molecule type" value="Genomic_DNA"/>
</dbReference>
<feature type="transmembrane region" description="Helical" evidence="6">
    <location>
        <begin position="51"/>
        <end position="69"/>
    </location>
</feature>
<keyword evidence="3 6" id="KW-0812">Transmembrane</keyword>
<accession>A0AAD9MN78</accession>
<dbReference type="GO" id="GO:0022857">
    <property type="term" value="F:transmembrane transporter activity"/>
    <property type="evidence" value="ECO:0007669"/>
    <property type="project" value="InterPro"/>
</dbReference>
<evidence type="ECO:0000256" key="4">
    <source>
        <dbReference type="ARBA" id="ARBA00022989"/>
    </source>
</evidence>
<dbReference type="InterPro" id="IPR006043">
    <property type="entry name" value="NCS2"/>
</dbReference>
<dbReference type="GO" id="GO:0016020">
    <property type="term" value="C:membrane"/>
    <property type="evidence" value="ECO:0007669"/>
    <property type="project" value="UniProtKB-SubCell"/>
</dbReference>
<evidence type="ECO:0000313" key="7">
    <source>
        <dbReference type="EMBL" id="KAK2139630.1"/>
    </source>
</evidence>
<evidence type="ECO:0000256" key="5">
    <source>
        <dbReference type="ARBA" id="ARBA00023136"/>
    </source>
</evidence>
<keyword evidence="8" id="KW-1185">Reference proteome</keyword>
<comment type="caution">
    <text evidence="7">The sequence shown here is derived from an EMBL/GenBank/DDBJ whole genome shotgun (WGS) entry which is preliminary data.</text>
</comment>
<evidence type="ECO:0000256" key="1">
    <source>
        <dbReference type="ARBA" id="ARBA00004141"/>
    </source>
</evidence>
<keyword evidence="5 6" id="KW-0472">Membrane</keyword>
<comment type="similarity">
    <text evidence="2">Belongs to the nucleobase:cation symporter-2 (NCS2) (TC 2.A.40) family.</text>
</comment>
<evidence type="ECO:0000256" key="3">
    <source>
        <dbReference type="ARBA" id="ARBA00022692"/>
    </source>
</evidence>
<evidence type="ECO:0000256" key="6">
    <source>
        <dbReference type="SAM" id="Phobius"/>
    </source>
</evidence>